<organism evidence="1 2">
    <name type="scientific">Pontiella sulfatireligans</name>
    <dbReference type="NCBI Taxonomy" id="2750658"/>
    <lineage>
        <taxon>Bacteria</taxon>
        <taxon>Pseudomonadati</taxon>
        <taxon>Kiritimatiellota</taxon>
        <taxon>Kiritimatiellia</taxon>
        <taxon>Kiritimatiellales</taxon>
        <taxon>Pontiellaceae</taxon>
        <taxon>Pontiella</taxon>
    </lineage>
</organism>
<protein>
    <submittedName>
        <fullName evidence="1">Uncharacterized protein</fullName>
    </submittedName>
</protein>
<proteinExistence type="predicted"/>
<gene>
    <name evidence="1" type="ORF">SCARR_00575</name>
</gene>
<name>A0A6C2UE80_9BACT</name>
<sequence>MKALPVDSVRVRVGAFAETKPVSSTDSCTVFAATLKKGHINQQAGLLDKLGKATTSAYYVYVRKI</sequence>
<dbReference type="Proteomes" id="UP000346198">
    <property type="component" value="Unassembled WGS sequence"/>
</dbReference>
<accession>A0A6C2UE80</accession>
<evidence type="ECO:0000313" key="2">
    <source>
        <dbReference type="Proteomes" id="UP000346198"/>
    </source>
</evidence>
<reference evidence="1 2" key="1">
    <citation type="submission" date="2019-04" db="EMBL/GenBank/DDBJ databases">
        <authorList>
            <person name="Van Vliet M D."/>
        </authorList>
    </citation>
    <scope>NUCLEOTIDE SEQUENCE [LARGE SCALE GENOMIC DNA]</scope>
    <source>
        <strain evidence="1 2">F21</strain>
    </source>
</reference>
<keyword evidence="2" id="KW-1185">Reference proteome</keyword>
<dbReference type="AlphaFoldDB" id="A0A6C2UE80"/>
<evidence type="ECO:0000313" key="1">
    <source>
        <dbReference type="EMBL" id="VGO18522.1"/>
    </source>
</evidence>
<dbReference type="EMBL" id="CAAHFH010000001">
    <property type="protein sequence ID" value="VGO18522.1"/>
    <property type="molecule type" value="Genomic_DNA"/>
</dbReference>